<dbReference type="GO" id="GO:0015012">
    <property type="term" value="P:heparan sulfate proteoglycan biosynthetic process"/>
    <property type="evidence" value="ECO:0007669"/>
    <property type="project" value="UniProtKB-ARBA"/>
</dbReference>
<keyword evidence="25" id="KW-1185">Reference proteome</keyword>
<evidence type="ECO:0000256" key="9">
    <source>
        <dbReference type="ARBA" id="ARBA00022723"/>
    </source>
</evidence>
<keyword evidence="15" id="KW-1015">Disulfide bond</keyword>
<keyword evidence="7" id="KW-0808">Transferase</keyword>
<comment type="pathway">
    <text evidence="4">Glycan metabolism; heparan sulfate biosynthesis.</text>
</comment>
<evidence type="ECO:0000313" key="24">
    <source>
        <dbReference type="EnsemblMetazoa" id="CLYHEMP003338.1"/>
    </source>
</evidence>
<evidence type="ECO:0000256" key="12">
    <source>
        <dbReference type="ARBA" id="ARBA00022989"/>
    </source>
</evidence>
<dbReference type="PANTHER" id="PTHR48261">
    <property type="entry name" value="ACETYLGLUCOSAMINYLTRANSFERASE"/>
    <property type="match status" value="1"/>
</dbReference>
<evidence type="ECO:0000259" key="22">
    <source>
        <dbReference type="Pfam" id="PF03016"/>
    </source>
</evidence>
<keyword evidence="16" id="KW-0325">Glycoprotein</keyword>
<evidence type="ECO:0000256" key="15">
    <source>
        <dbReference type="ARBA" id="ARBA00023157"/>
    </source>
</evidence>
<keyword evidence="6" id="KW-0328">Glycosyltransferase</keyword>
<evidence type="ECO:0000256" key="5">
    <source>
        <dbReference type="ARBA" id="ARBA00010271"/>
    </source>
</evidence>
<dbReference type="InterPro" id="IPR004263">
    <property type="entry name" value="Exostosin"/>
</dbReference>
<comment type="catalytic activity">
    <reaction evidence="18">
        <text>3-O-(beta-D-GlcA-(1-&gt;3)-beta-D-Gal-(1-&gt;3)-beta-D-Gal-(1-&gt;4)-beta-D-Xyl)-L-seryl-[protein] + UDP-N-acetyl-alpha-D-glucosamine = 3-O-(alpha-D-GlcNAc-(1-&gt;4)-beta-D-GlcA-(1-&gt;3)-beta-D-Gal-(1-&gt;3)-beta-D-Gal-(1-&gt;4)-beta-D-Xyl)-L-seryl-[protein] + UDP + H(+)</text>
        <dbReference type="Rhea" id="RHEA:16221"/>
        <dbReference type="Rhea" id="RHEA-COMP:12573"/>
        <dbReference type="Rhea" id="RHEA-COMP:12574"/>
        <dbReference type="ChEBI" id="CHEBI:15378"/>
        <dbReference type="ChEBI" id="CHEBI:57705"/>
        <dbReference type="ChEBI" id="CHEBI:58223"/>
        <dbReference type="ChEBI" id="CHEBI:132093"/>
        <dbReference type="ChEBI" id="CHEBI:132104"/>
        <dbReference type="EC" id="2.4.1.223"/>
    </reaction>
</comment>
<feature type="domain" description="Glycosyl transferase 64" evidence="23">
    <location>
        <begin position="622"/>
        <end position="863"/>
    </location>
</feature>
<evidence type="ECO:0000256" key="6">
    <source>
        <dbReference type="ARBA" id="ARBA00022676"/>
    </source>
</evidence>
<accession>A0A7M5V4N1</accession>
<evidence type="ECO:0000313" key="25">
    <source>
        <dbReference type="Proteomes" id="UP000594262"/>
    </source>
</evidence>
<keyword evidence="20" id="KW-0175">Coiled coil</keyword>
<protein>
    <recommendedName>
        <fullName evidence="19">glucuronosyl-galactosyl-proteoglycan 4-alpha-N-acetylglucosaminyltransferase</fullName>
        <ecNumber evidence="19">2.4.1.223</ecNumber>
    </recommendedName>
</protein>
<feature type="domain" description="Exostosin GT47" evidence="22">
    <location>
        <begin position="304"/>
        <end position="478"/>
    </location>
</feature>
<evidence type="ECO:0000256" key="11">
    <source>
        <dbReference type="ARBA" id="ARBA00022968"/>
    </source>
</evidence>
<keyword evidence="17" id="KW-0464">Manganese</keyword>
<dbReference type="InterPro" id="IPR015338">
    <property type="entry name" value="GT64_dom"/>
</dbReference>
<evidence type="ECO:0000256" key="10">
    <source>
        <dbReference type="ARBA" id="ARBA00022824"/>
    </source>
</evidence>
<keyword evidence="11" id="KW-0735">Signal-anchor</keyword>
<organism evidence="24 25">
    <name type="scientific">Clytia hemisphaerica</name>
    <dbReference type="NCBI Taxonomy" id="252671"/>
    <lineage>
        <taxon>Eukaryota</taxon>
        <taxon>Metazoa</taxon>
        <taxon>Cnidaria</taxon>
        <taxon>Hydrozoa</taxon>
        <taxon>Hydroidolina</taxon>
        <taxon>Leptothecata</taxon>
        <taxon>Obeliida</taxon>
        <taxon>Clytiidae</taxon>
        <taxon>Clytia</taxon>
    </lineage>
</organism>
<evidence type="ECO:0000256" key="18">
    <source>
        <dbReference type="ARBA" id="ARBA00050948"/>
    </source>
</evidence>
<dbReference type="AlphaFoldDB" id="A0A7M5V4N1"/>
<keyword evidence="8 21" id="KW-0812">Transmembrane</keyword>
<evidence type="ECO:0000256" key="13">
    <source>
        <dbReference type="ARBA" id="ARBA00023034"/>
    </source>
</evidence>
<dbReference type="FunFam" id="3.90.550.10:FF:000033">
    <property type="entry name" value="Exostosin-like glycosyltransferase 3"/>
    <property type="match status" value="1"/>
</dbReference>
<dbReference type="Pfam" id="PF09258">
    <property type="entry name" value="Glyco_transf_64"/>
    <property type="match status" value="1"/>
</dbReference>
<keyword evidence="10" id="KW-0256">Endoplasmic reticulum</keyword>
<evidence type="ECO:0000256" key="17">
    <source>
        <dbReference type="ARBA" id="ARBA00023211"/>
    </source>
</evidence>
<keyword evidence="9" id="KW-0479">Metal-binding</keyword>
<evidence type="ECO:0000256" key="8">
    <source>
        <dbReference type="ARBA" id="ARBA00022692"/>
    </source>
</evidence>
<evidence type="ECO:0000256" key="20">
    <source>
        <dbReference type="SAM" id="Coils"/>
    </source>
</evidence>
<dbReference type="PANTHER" id="PTHR48261:SF4">
    <property type="entry name" value="EXOSTOSIN LIKE GLYCOSYLTRANSFERASE 3"/>
    <property type="match status" value="1"/>
</dbReference>
<evidence type="ECO:0000256" key="16">
    <source>
        <dbReference type="ARBA" id="ARBA00023180"/>
    </source>
</evidence>
<evidence type="ECO:0000256" key="7">
    <source>
        <dbReference type="ARBA" id="ARBA00022679"/>
    </source>
</evidence>
<evidence type="ECO:0000259" key="23">
    <source>
        <dbReference type="Pfam" id="PF09258"/>
    </source>
</evidence>
<dbReference type="Pfam" id="PF03016">
    <property type="entry name" value="Exostosin_GT47"/>
    <property type="match status" value="1"/>
</dbReference>
<dbReference type="OrthoDB" id="5954868at2759"/>
<dbReference type="EC" id="2.4.1.223" evidence="19"/>
<evidence type="ECO:0000256" key="4">
    <source>
        <dbReference type="ARBA" id="ARBA00005093"/>
    </source>
</evidence>
<keyword evidence="13" id="KW-0333">Golgi apparatus</keyword>
<feature type="coiled-coil region" evidence="20">
    <location>
        <begin position="130"/>
        <end position="157"/>
    </location>
</feature>
<dbReference type="GO" id="GO:0046872">
    <property type="term" value="F:metal ion binding"/>
    <property type="evidence" value="ECO:0007669"/>
    <property type="project" value="UniProtKB-KW"/>
</dbReference>
<dbReference type="InterPro" id="IPR029044">
    <property type="entry name" value="Nucleotide-diphossugar_trans"/>
</dbReference>
<dbReference type="InterPro" id="IPR040911">
    <property type="entry name" value="Exostosin_GT47"/>
</dbReference>
<dbReference type="RefSeq" id="XP_066920411.1">
    <property type="nucleotide sequence ID" value="XM_067064310.1"/>
</dbReference>
<evidence type="ECO:0000256" key="1">
    <source>
        <dbReference type="ARBA" id="ARBA00001936"/>
    </source>
</evidence>
<dbReference type="EnsemblMetazoa" id="CLYHEMT003338.1">
    <property type="protein sequence ID" value="CLYHEMP003338.1"/>
    <property type="gene ID" value="CLYHEMG003338"/>
</dbReference>
<dbReference type="GeneID" id="136807709"/>
<sequence length="878" mass="100992">MIVPLEESQKSKDALRSAPLATTSSRMNNQMCNFKTVLIVVILFGIVVPLFIQIALLLQPNTSTSNEDDYLESRKILYEDVDLKKRKIDALEEQIKELTSVKFKALKFITKLDRQRTYLQRDVFKSSQEKDKLLIELKGLNKKIQIAKRDAANYQRIQSQKIVTNKIFVGVPLKTDPLIINAPKTNQDIDCNFQKCFDFTQCSVIKTFQFHISPGSANSNDLLKLIKGETDYSSNKNGACVQLHSVTLTKDTSRLASVINKDITDKPGNHLLIINSDSNTNDADLFCKTVHQLKIPAHVIQIQPYLCPTYRAGYDLIMPANLPTQTVNNIWKELPPILPVQRQYLVSFTYAFLPNSDESSKLLLDNLQRLIMNETKERDIFIQSKCTEAYYTSCTHGWCLCKDNRQISKKSRFCIIPTYKNNLFLHTNIIETLVAACVPIFIGDHSLLPFTNTLDWKTASVVLHYQRLPELIYLLRSLPTEDFISLKRNGRFFYQTYFASQYKYLRTIISNIQTNIGLHPTLHKDHKAMTIKNIGNAALSNTPQHYFSHNLSTIGVDKHRLWNTYPGAIHTIPVNPFQTPLPSEYQFTVEGADNYSPIGDGKGGDGIPFARSLGGDYPVEQFTVLMLTYDREVILMEALQRLSGMKYLHKVVVVWNNPKDPSDTLVWPDIDVKIEVIRAGKNSLNNRFIPYDVIETEAVLSMDDDIYLRHDEIELAFRIWRENRDRLVGFPGRHHAFNSTSNYFYYNSEHSCELSLVLTGGAFFHKYYSYVYTHIMENAIKEMVDNFMNCEDIAMNFLVAHITQKPPIKVTSRWTFRCPGCPVALSADVDHYRERDTCMMYFQKVYGYNPLKRTQFRADSVLFKTRIPSTMTKCFQYV</sequence>
<dbReference type="GO" id="GO:0005794">
    <property type="term" value="C:Golgi apparatus"/>
    <property type="evidence" value="ECO:0007669"/>
    <property type="project" value="UniProtKB-SubCell"/>
</dbReference>
<keyword evidence="12 21" id="KW-1133">Transmembrane helix</keyword>
<comment type="subcellular location">
    <subcellularLocation>
        <location evidence="3">Endoplasmic reticulum membrane</location>
        <topology evidence="3">Single-pass type II membrane protein</topology>
    </subcellularLocation>
    <subcellularLocation>
        <location evidence="2">Golgi apparatus</location>
    </subcellularLocation>
</comment>
<evidence type="ECO:0000256" key="2">
    <source>
        <dbReference type="ARBA" id="ARBA00004555"/>
    </source>
</evidence>
<evidence type="ECO:0000256" key="14">
    <source>
        <dbReference type="ARBA" id="ARBA00023136"/>
    </source>
</evidence>
<evidence type="ECO:0000256" key="19">
    <source>
        <dbReference type="ARBA" id="ARBA00066812"/>
    </source>
</evidence>
<keyword evidence="14 21" id="KW-0472">Membrane</keyword>
<evidence type="ECO:0000256" key="3">
    <source>
        <dbReference type="ARBA" id="ARBA00004648"/>
    </source>
</evidence>
<comment type="similarity">
    <text evidence="5">Belongs to the glycosyltransferase 47 family.</text>
</comment>
<dbReference type="SUPFAM" id="SSF53448">
    <property type="entry name" value="Nucleotide-diphospho-sugar transferases"/>
    <property type="match status" value="1"/>
</dbReference>
<reference evidence="24" key="1">
    <citation type="submission" date="2021-01" db="UniProtKB">
        <authorList>
            <consortium name="EnsemblMetazoa"/>
        </authorList>
    </citation>
    <scope>IDENTIFICATION</scope>
</reference>
<feature type="transmembrane region" description="Helical" evidence="21">
    <location>
        <begin position="36"/>
        <end position="58"/>
    </location>
</feature>
<dbReference type="GO" id="GO:0005789">
    <property type="term" value="C:endoplasmic reticulum membrane"/>
    <property type="evidence" value="ECO:0007669"/>
    <property type="project" value="UniProtKB-SubCell"/>
</dbReference>
<feature type="coiled-coil region" evidence="20">
    <location>
        <begin position="74"/>
        <end position="101"/>
    </location>
</feature>
<dbReference type="Gene3D" id="3.90.550.10">
    <property type="entry name" value="Spore Coat Polysaccharide Biosynthesis Protein SpsA, Chain A"/>
    <property type="match status" value="1"/>
</dbReference>
<comment type="cofactor">
    <cofactor evidence="1">
        <name>Mn(2+)</name>
        <dbReference type="ChEBI" id="CHEBI:29035"/>
    </cofactor>
</comment>
<name>A0A7M5V4N1_9CNID</name>
<evidence type="ECO:0000256" key="21">
    <source>
        <dbReference type="SAM" id="Phobius"/>
    </source>
</evidence>
<dbReference type="Proteomes" id="UP000594262">
    <property type="component" value="Unplaced"/>
</dbReference>
<proteinExistence type="inferred from homology"/>
<dbReference type="GO" id="GO:0001888">
    <property type="term" value="F:glucuronyl-galactosyl-proteoglycan 4-alpha-N-acetylglucosaminyltransferase activity"/>
    <property type="evidence" value="ECO:0007669"/>
    <property type="project" value="UniProtKB-EC"/>
</dbReference>